<dbReference type="Proteomes" id="UP001165427">
    <property type="component" value="Unassembled WGS sequence"/>
</dbReference>
<gene>
    <name evidence="5" type="ORF">MRX98_05810</name>
</gene>
<dbReference type="GO" id="GO:0032259">
    <property type="term" value="P:methylation"/>
    <property type="evidence" value="ECO:0007669"/>
    <property type="project" value="UniProtKB-KW"/>
</dbReference>
<dbReference type="SUPFAM" id="SSF53335">
    <property type="entry name" value="S-adenosyl-L-methionine-dependent methyltransferases"/>
    <property type="match status" value="1"/>
</dbReference>
<evidence type="ECO:0000256" key="3">
    <source>
        <dbReference type="ARBA" id="ARBA00022691"/>
    </source>
</evidence>
<dbReference type="AlphaFoldDB" id="A0AA41UJ06"/>
<dbReference type="Pfam" id="PF13649">
    <property type="entry name" value="Methyltransf_25"/>
    <property type="match status" value="1"/>
</dbReference>
<feature type="domain" description="Methyltransferase" evidence="4">
    <location>
        <begin position="51"/>
        <end position="143"/>
    </location>
</feature>
<evidence type="ECO:0000256" key="2">
    <source>
        <dbReference type="ARBA" id="ARBA00022679"/>
    </source>
</evidence>
<keyword evidence="3" id="KW-0949">S-adenosyl-L-methionine</keyword>
<dbReference type="EMBL" id="JALJRB010000004">
    <property type="protein sequence ID" value="MCJ8500082.1"/>
    <property type="molecule type" value="Genomic_DNA"/>
</dbReference>
<name>A0AA41UJ06_9BACT</name>
<evidence type="ECO:0000313" key="5">
    <source>
        <dbReference type="EMBL" id="MCJ8500082.1"/>
    </source>
</evidence>
<keyword evidence="1 5" id="KW-0489">Methyltransferase</keyword>
<proteinExistence type="predicted"/>
<protein>
    <submittedName>
        <fullName evidence="5">Class I SAM-dependent methyltransferase</fullName>
    </submittedName>
</protein>
<comment type="caution">
    <text evidence="5">The sequence shown here is derived from an EMBL/GenBank/DDBJ whole genome shotgun (WGS) entry which is preliminary data.</text>
</comment>
<accession>A0AA41UJ06</accession>
<dbReference type="GO" id="GO:0008168">
    <property type="term" value="F:methyltransferase activity"/>
    <property type="evidence" value="ECO:0007669"/>
    <property type="project" value="UniProtKB-KW"/>
</dbReference>
<dbReference type="InterPro" id="IPR029063">
    <property type="entry name" value="SAM-dependent_MTases_sf"/>
</dbReference>
<evidence type="ECO:0000259" key="4">
    <source>
        <dbReference type="Pfam" id="PF13649"/>
    </source>
</evidence>
<dbReference type="PANTHER" id="PTHR43464">
    <property type="entry name" value="METHYLTRANSFERASE"/>
    <property type="match status" value="1"/>
</dbReference>
<dbReference type="Gene3D" id="3.40.50.150">
    <property type="entry name" value="Vaccinia Virus protein VP39"/>
    <property type="match status" value="1"/>
</dbReference>
<reference evidence="5" key="1">
    <citation type="submission" date="2022-04" db="EMBL/GenBank/DDBJ databases">
        <title>Desulfatitalea alkaliphila sp. nov., a novel anaerobic sulfate-reducing bacterium isolated from terrestrial mud volcano, Taman Peninsula, Russia.</title>
        <authorList>
            <person name="Khomyakova M.A."/>
            <person name="Merkel A.Y."/>
            <person name="Slobodkin A.I."/>
        </authorList>
    </citation>
    <scope>NUCLEOTIDE SEQUENCE</scope>
    <source>
        <strain evidence="5">M08but</strain>
    </source>
</reference>
<dbReference type="PANTHER" id="PTHR43464:SF19">
    <property type="entry name" value="UBIQUINONE BIOSYNTHESIS O-METHYLTRANSFERASE, MITOCHONDRIAL"/>
    <property type="match status" value="1"/>
</dbReference>
<dbReference type="CDD" id="cd02440">
    <property type="entry name" value="AdoMet_MTases"/>
    <property type="match status" value="1"/>
</dbReference>
<evidence type="ECO:0000256" key="1">
    <source>
        <dbReference type="ARBA" id="ARBA00022603"/>
    </source>
</evidence>
<keyword evidence="6" id="KW-1185">Reference proteome</keyword>
<sequence length="201" mass="22941">MSTVQRLACLGDARWWSFLWRYLRGRTPWDTRITPPEVMAFLETAPPGRALDLGCGTGTNAMTMARRGWHVTGIDFAPQAIWTARRRASRVKPAIDFRIGDVTDLQGVRGPFDYALDIGCLHALTTSQQNRYAAGLPALLRPGAKYMLYAWLPRRWRGKQRGIAMERVHVLFDDAFETRRRVIGEEGGTPTAWYWFVKRAD</sequence>
<keyword evidence="2" id="KW-0808">Transferase</keyword>
<evidence type="ECO:0000313" key="6">
    <source>
        <dbReference type="Proteomes" id="UP001165427"/>
    </source>
</evidence>
<dbReference type="RefSeq" id="WP_246903844.1">
    <property type="nucleotide sequence ID" value="NZ_JALJRB010000004.1"/>
</dbReference>
<organism evidence="5 6">
    <name type="scientific">Desulfatitalea alkaliphila</name>
    <dbReference type="NCBI Taxonomy" id="2929485"/>
    <lineage>
        <taxon>Bacteria</taxon>
        <taxon>Pseudomonadati</taxon>
        <taxon>Thermodesulfobacteriota</taxon>
        <taxon>Desulfobacteria</taxon>
        <taxon>Desulfobacterales</taxon>
        <taxon>Desulfosarcinaceae</taxon>
        <taxon>Desulfatitalea</taxon>
    </lineage>
</organism>
<dbReference type="InterPro" id="IPR041698">
    <property type="entry name" value="Methyltransf_25"/>
</dbReference>